<evidence type="ECO:0000313" key="1">
    <source>
        <dbReference type="EMBL" id="CAG9313438.1"/>
    </source>
</evidence>
<dbReference type="GO" id="GO:0140664">
    <property type="term" value="F:ATP-dependent DNA damage sensor activity"/>
    <property type="evidence" value="ECO:0007669"/>
    <property type="project" value="InterPro"/>
</dbReference>
<proteinExistence type="predicted"/>
<dbReference type="Gene3D" id="3.30.1540.20">
    <property type="entry name" value="MutL, C-terminal domain, dimerisation subdomain"/>
    <property type="match status" value="1"/>
</dbReference>
<accession>A0AAU9IMP0</accession>
<reference evidence="1" key="1">
    <citation type="submission" date="2021-09" db="EMBL/GenBank/DDBJ databases">
        <authorList>
            <consortium name="AG Swart"/>
            <person name="Singh M."/>
            <person name="Singh A."/>
            <person name="Seah K."/>
            <person name="Emmerich C."/>
        </authorList>
    </citation>
    <scope>NUCLEOTIDE SEQUENCE</scope>
    <source>
        <strain evidence="1">ATCC30299</strain>
    </source>
</reference>
<organism evidence="1 2">
    <name type="scientific">Blepharisma stoltei</name>
    <dbReference type="NCBI Taxonomy" id="1481888"/>
    <lineage>
        <taxon>Eukaryota</taxon>
        <taxon>Sar</taxon>
        <taxon>Alveolata</taxon>
        <taxon>Ciliophora</taxon>
        <taxon>Postciliodesmatophora</taxon>
        <taxon>Heterotrichea</taxon>
        <taxon>Heterotrichida</taxon>
        <taxon>Blepharismidae</taxon>
        <taxon>Blepharisma</taxon>
    </lineage>
</organism>
<evidence type="ECO:0000313" key="2">
    <source>
        <dbReference type="Proteomes" id="UP001162131"/>
    </source>
</evidence>
<dbReference type="InterPro" id="IPR038973">
    <property type="entry name" value="MutL/Mlh/Pms-like"/>
</dbReference>
<dbReference type="GO" id="GO:0016887">
    <property type="term" value="F:ATP hydrolysis activity"/>
    <property type="evidence" value="ECO:0007669"/>
    <property type="project" value="InterPro"/>
</dbReference>
<dbReference type="PANTHER" id="PTHR10073:SF47">
    <property type="entry name" value="DNA MISMATCH REPAIR PROTEIN MLH3"/>
    <property type="match status" value="1"/>
</dbReference>
<dbReference type="InterPro" id="IPR042120">
    <property type="entry name" value="MutL_C_dimsub"/>
</dbReference>
<dbReference type="Proteomes" id="UP001162131">
    <property type="component" value="Unassembled WGS sequence"/>
</dbReference>
<dbReference type="AlphaFoldDB" id="A0AAU9IMP0"/>
<gene>
    <name evidence="1" type="ORF">BSTOLATCC_MIC8704</name>
</gene>
<sequence length="111" mass="12430">MKIQNNGNWGCSSFNTGPKAFWKGFMTARAAVSVHTQSLIPNSILTIMKSKACRSSINFGNEMTVEECEKICKDLENWVFSTHCAHGRPTVYPLMKLPPYISELPSINFSL</sequence>
<dbReference type="GO" id="GO:0032300">
    <property type="term" value="C:mismatch repair complex"/>
    <property type="evidence" value="ECO:0007669"/>
    <property type="project" value="InterPro"/>
</dbReference>
<comment type="caution">
    <text evidence="1">The sequence shown here is derived from an EMBL/GenBank/DDBJ whole genome shotgun (WGS) entry which is preliminary data.</text>
</comment>
<protein>
    <submittedName>
        <fullName evidence="1">Uncharacterized protein</fullName>
    </submittedName>
</protein>
<dbReference type="GO" id="GO:0006298">
    <property type="term" value="P:mismatch repair"/>
    <property type="evidence" value="ECO:0007669"/>
    <property type="project" value="InterPro"/>
</dbReference>
<name>A0AAU9IMP0_9CILI</name>
<dbReference type="PANTHER" id="PTHR10073">
    <property type="entry name" value="DNA MISMATCH REPAIR PROTEIN MLH, PMS, MUTL"/>
    <property type="match status" value="1"/>
</dbReference>
<dbReference type="EMBL" id="CAJZBQ010000010">
    <property type="protein sequence ID" value="CAG9313438.1"/>
    <property type="molecule type" value="Genomic_DNA"/>
</dbReference>
<keyword evidence="2" id="KW-1185">Reference proteome</keyword>
<dbReference type="SUPFAM" id="SSF118116">
    <property type="entry name" value="DNA mismatch repair protein MutL"/>
    <property type="match status" value="1"/>
</dbReference>
<dbReference type="InterPro" id="IPR037198">
    <property type="entry name" value="MutL_C_sf"/>
</dbReference>